<dbReference type="InterPro" id="IPR014001">
    <property type="entry name" value="Helicase_ATP-bd"/>
</dbReference>
<organism evidence="12 13">
    <name type="scientific">Acidiplasma cupricumulans</name>
    <dbReference type="NCBI Taxonomy" id="312540"/>
    <lineage>
        <taxon>Archaea</taxon>
        <taxon>Methanobacteriati</taxon>
        <taxon>Thermoplasmatota</taxon>
        <taxon>Thermoplasmata</taxon>
        <taxon>Thermoplasmatales</taxon>
        <taxon>Ferroplasmaceae</taxon>
        <taxon>Acidiplasma</taxon>
    </lineage>
</organism>
<dbReference type="PANTHER" id="PTHR47962:SF5">
    <property type="entry name" value="ATP-DEPENDENT HELICASE LHR-RELATED"/>
    <property type="match status" value="1"/>
</dbReference>
<feature type="domain" description="Helicase C-terminal" evidence="11">
    <location>
        <begin position="248"/>
        <end position="398"/>
    </location>
</feature>
<sequence>MSLSLKNVFALLNPKLKESLIKNGIEEPTEAQRIAIPEILKGNNILLISPTGSGKTEAALLPVIDRIFRERPEPISLLYITPLRALNRDMLSRLYTYCDNLNIKVQVRHSDITQSQRDEISKSPGNILITTPESLQLMMSGKKLRGHLKNVKFVIIDEVHEMAQNERGSQFSIAMERLKSIAGKIQIIGLSATVKNEDELSKFIAPEGNIKILKPSINKKMDISVIYPEPADPEISEKMGCDPQYAGCISEIYHIVEKNRGTIVFVNRRYVAEDMAFRLSLWINHPDLEVHHGSLSKESRETAEMDFKTNKIRGIICTSSLELGIDIGTADVVAQFNSPRQINKMVQRIGRSGHSLEKTSRGIIVCNDTIELEEAVAIVDNINSGNLENVMIRKNSLSTVANQIMLELNYAKKIKYQDFYNIIKRAYPFWELSFEEYYSVIELLNRTKKLIIDGEYIIKRYSILKYYIENISMIPSDKTYSVIDTVNKKFIGTLDEKYVVNEIEPGSFFIIRGATWRTIRIQDGKIYVEPFPTAAIAPHWTGEEIPVLFETTSRVSENRKNHEIPGFINKRGADALLNWYKNDIASLDKIIIESYAGEIIIQILLGSLGNFTLGEILSGILTSVTGESVEMDYSPYHIYIKVSRNIAPSDIEKIIENIDINNIDGYIKSSARRSRFFNNVFLYEARKFGIITNDADIGRVRFEKIVDAYFNTPLYEDSMRKLIFDYMDINAVTEYLKGIKGVKFILRDKISESSNIFLSHYSERIMPLKPTKTILESIKNRLLNEEVILLCTSCGNKRTLKIRDIRDIKCPVCHSHLVASVSKFDEDSIKNIDDTLIKKRIIKNAHLVRERGLTAIMVMAARGVGPDTASRILEVSYLNEEDLIKRLLKAETDFAKNRQYW</sequence>
<dbReference type="FunCoup" id="A0A0N8VKK7">
    <property type="interactions" value="3"/>
</dbReference>
<keyword evidence="5" id="KW-0067">ATP-binding</keyword>
<reference evidence="12 13" key="1">
    <citation type="submission" date="2015-09" db="EMBL/GenBank/DDBJ databases">
        <title>Heavy metals and arsenic resistance mechanisms in polyextremophilic archaea of the family Ferroplasmaceae.</title>
        <authorList>
            <person name="Bulaev A.G."/>
            <person name="Kanygina A.V."/>
        </authorList>
    </citation>
    <scope>NUCLEOTIDE SEQUENCE [LARGE SCALE GENOMIC DNA]</scope>
    <source>
        <strain evidence="12 13">BH2</strain>
    </source>
</reference>
<keyword evidence="1" id="KW-0547">Nucleotide-binding</keyword>
<evidence type="ECO:0000256" key="7">
    <source>
        <dbReference type="ARBA" id="ARBA00023204"/>
    </source>
</evidence>
<dbReference type="SMART" id="SM00490">
    <property type="entry name" value="HELICc"/>
    <property type="match status" value="1"/>
</dbReference>
<dbReference type="GO" id="GO:0016887">
    <property type="term" value="F:ATP hydrolysis activity"/>
    <property type="evidence" value="ECO:0007669"/>
    <property type="project" value="TreeGrafter"/>
</dbReference>
<comment type="similarity">
    <text evidence="9">Belongs to the Lhr helicase family. Lhr-Core subfamily.</text>
</comment>
<keyword evidence="6" id="KW-0238">DNA-binding</keyword>
<dbReference type="InterPro" id="IPR027417">
    <property type="entry name" value="P-loop_NTPase"/>
</dbReference>
<dbReference type="Pfam" id="PF00270">
    <property type="entry name" value="DEAD"/>
    <property type="match status" value="1"/>
</dbReference>
<evidence type="ECO:0000259" key="10">
    <source>
        <dbReference type="PROSITE" id="PS51192"/>
    </source>
</evidence>
<dbReference type="InterPro" id="IPR011545">
    <property type="entry name" value="DEAD/DEAH_box_helicase_dom"/>
</dbReference>
<keyword evidence="8" id="KW-0413">Isomerase</keyword>
<dbReference type="RefSeq" id="WP_055041132.1">
    <property type="nucleotide sequence ID" value="NZ_LKBH01000279.1"/>
</dbReference>
<protein>
    <submittedName>
        <fullName evidence="12">Lhr helicase</fullName>
    </submittedName>
</protein>
<evidence type="ECO:0000256" key="2">
    <source>
        <dbReference type="ARBA" id="ARBA00022763"/>
    </source>
</evidence>
<dbReference type="InterPro" id="IPR052511">
    <property type="entry name" value="ATP-dep_Helicase"/>
</dbReference>
<keyword evidence="4 12" id="KW-0347">Helicase</keyword>
<dbReference type="Pfam" id="PF00271">
    <property type="entry name" value="Helicase_C"/>
    <property type="match status" value="1"/>
</dbReference>
<evidence type="ECO:0000256" key="8">
    <source>
        <dbReference type="ARBA" id="ARBA00023235"/>
    </source>
</evidence>
<evidence type="ECO:0000256" key="3">
    <source>
        <dbReference type="ARBA" id="ARBA00022801"/>
    </source>
</evidence>
<dbReference type="Pfam" id="PF08494">
    <property type="entry name" value="DEAD_assoc"/>
    <property type="match status" value="1"/>
</dbReference>
<keyword evidence="7" id="KW-0234">DNA repair</keyword>
<dbReference type="InterPro" id="IPR017170">
    <property type="entry name" value="Lhr-like"/>
</dbReference>
<evidence type="ECO:0000313" key="12">
    <source>
        <dbReference type="EMBL" id="KQB33996.1"/>
    </source>
</evidence>
<dbReference type="Pfam" id="PF19306">
    <property type="entry name" value="WHD_Lhr"/>
    <property type="match status" value="1"/>
</dbReference>
<dbReference type="EMBL" id="LKBH01000279">
    <property type="protein sequence ID" value="KQB33996.1"/>
    <property type="molecule type" value="Genomic_DNA"/>
</dbReference>
<evidence type="ECO:0000256" key="6">
    <source>
        <dbReference type="ARBA" id="ARBA00023125"/>
    </source>
</evidence>
<dbReference type="SMART" id="SM00487">
    <property type="entry name" value="DEXDc"/>
    <property type="match status" value="1"/>
</dbReference>
<dbReference type="InterPro" id="IPR045628">
    <property type="entry name" value="Lhr_WH_dom"/>
</dbReference>
<keyword evidence="2" id="KW-0227">DNA damage</keyword>
<keyword evidence="13" id="KW-1185">Reference proteome</keyword>
<gene>
    <name evidence="12" type="ORF">AOG55_01700</name>
</gene>
<evidence type="ECO:0000313" key="13">
    <source>
        <dbReference type="Proteomes" id="UP000050301"/>
    </source>
</evidence>
<evidence type="ECO:0000259" key="11">
    <source>
        <dbReference type="PROSITE" id="PS51194"/>
    </source>
</evidence>
<evidence type="ECO:0000256" key="5">
    <source>
        <dbReference type="ARBA" id="ARBA00022840"/>
    </source>
</evidence>
<dbReference type="GO" id="GO:0003677">
    <property type="term" value="F:DNA binding"/>
    <property type="evidence" value="ECO:0007669"/>
    <property type="project" value="UniProtKB-KW"/>
</dbReference>
<dbReference type="InParanoid" id="A0A0N8VKK7"/>
<dbReference type="AlphaFoldDB" id="A0A0N8VKK7"/>
<evidence type="ECO:0000256" key="1">
    <source>
        <dbReference type="ARBA" id="ARBA00022741"/>
    </source>
</evidence>
<dbReference type="PROSITE" id="PS51194">
    <property type="entry name" value="HELICASE_CTER"/>
    <property type="match status" value="1"/>
</dbReference>
<evidence type="ECO:0000256" key="9">
    <source>
        <dbReference type="ARBA" id="ARBA00093467"/>
    </source>
</evidence>
<accession>A0A0N8VKK7</accession>
<dbReference type="GO" id="GO:0004386">
    <property type="term" value="F:helicase activity"/>
    <property type="evidence" value="ECO:0007669"/>
    <property type="project" value="UniProtKB-KW"/>
</dbReference>
<dbReference type="PIRSF" id="PIRSF037307">
    <property type="entry name" value="Lhr-like_helic_prd"/>
    <property type="match status" value="1"/>
</dbReference>
<dbReference type="GO" id="GO:0005524">
    <property type="term" value="F:ATP binding"/>
    <property type="evidence" value="ECO:0007669"/>
    <property type="project" value="UniProtKB-KW"/>
</dbReference>
<dbReference type="GO" id="GO:0006281">
    <property type="term" value="P:DNA repair"/>
    <property type="evidence" value="ECO:0007669"/>
    <property type="project" value="UniProtKB-KW"/>
</dbReference>
<dbReference type="PROSITE" id="PS51192">
    <property type="entry name" value="HELICASE_ATP_BIND_1"/>
    <property type="match status" value="1"/>
</dbReference>
<dbReference type="PANTHER" id="PTHR47962">
    <property type="entry name" value="ATP-DEPENDENT HELICASE LHR-RELATED-RELATED"/>
    <property type="match status" value="1"/>
</dbReference>
<dbReference type="Gene3D" id="3.40.50.300">
    <property type="entry name" value="P-loop containing nucleotide triphosphate hydrolases"/>
    <property type="match status" value="2"/>
</dbReference>
<name>A0A0N8VKK7_9ARCH</name>
<keyword evidence="3" id="KW-0378">Hydrolase</keyword>
<dbReference type="InterPro" id="IPR013701">
    <property type="entry name" value="Lhr-like_DEAD/DEAH_assoc"/>
</dbReference>
<dbReference type="SUPFAM" id="SSF52540">
    <property type="entry name" value="P-loop containing nucleoside triphosphate hydrolases"/>
    <property type="match status" value="2"/>
</dbReference>
<feature type="domain" description="Helicase ATP-binding" evidence="10">
    <location>
        <begin position="36"/>
        <end position="212"/>
    </location>
</feature>
<dbReference type="GO" id="GO:0140097">
    <property type="term" value="F:catalytic activity, acting on DNA"/>
    <property type="evidence" value="ECO:0007669"/>
    <property type="project" value="UniProtKB-ARBA"/>
</dbReference>
<comment type="caution">
    <text evidence="12">The sequence shown here is derived from an EMBL/GenBank/DDBJ whole genome shotgun (WGS) entry which is preliminary data.</text>
</comment>
<dbReference type="Proteomes" id="UP000050301">
    <property type="component" value="Unassembled WGS sequence"/>
</dbReference>
<evidence type="ECO:0000256" key="4">
    <source>
        <dbReference type="ARBA" id="ARBA00022806"/>
    </source>
</evidence>
<proteinExistence type="inferred from homology"/>
<dbReference type="InterPro" id="IPR001650">
    <property type="entry name" value="Helicase_C-like"/>
</dbReference>